<sequence length="282" mass="30688">MSAFIRQLSFDGGPHLPFRLGEDAIELFAFVDPRSMGRHPLPEEERQGRLMAHCVGSVAALIGFVCVAEYCGADSEGRFADAAWLAPRARRHAELIQWAMELSPVFPIPFGTLYSSFESLTTFMQAHEATIASFLDAAADNEEWELRATARLDAPILDQLACRAWPEWEGLPKGARYLRLCQNKSALAAFASAEAAAAASRLVAQLEPLTTSIQERSAAGSEFAARYALLVPRSSVIVLRERMTQAAAGLHSDAVVFSLSGPLPPFSFRPCLDSPPSRPLLA</sequence>
<proteinExistence type="inferred from homology"/>
<dbReference type="OrthoDB" id="5766050at2"/>
<keyword evidence="1" id="KW-0304">Gas vesicle</keyword>
<accession>A0A1W6MXW1</accession>
<evidence type="ECO:0000256" key="1">
    <source>
        <dbReference type="ARBA" id="ARBA00022987"/>
    </source>
</evidence>
<dbReference type="EMBL" id="CP019948">
    <property type="protein sequence ID" value="ARN82438.1"/>
    <property type="molecule type" value="Genomic_DNA"/>
</dbReference>
<reference evidence="4 5" key="1">
    <citation type="submission" date="2017-02" db="EMBL/GenBank/DDBJ databases">
        <authorList>
            <person name="Peterson S.W."/>
        </authorList>
    </citation>
    <scope>NUCLEOTIDE SEQUENCE [LARGE SCALE GENOMIC DNA]</scope>
    <source>
        <strain evidence="4 5">S285</strain>
    </source>
</reference>
<protein>
    <submittedName>
        <fullName evidence="4">Uncharacterized protein</fullName>
    </submittedName>
</protein>
<comment type="subcellular location">
    <subcellularLocation>
        <location evidence="2">Gas vesicle</location>
    </subcellularLocation>
</comment>
<organism evidence="4 5">
    <name type="scientific">Methylocystis bryophila</name>
    <dbReference type="NCBI Taxonomy" id="655015"/>
    <lineage>
        <taxon>Bacteria</taxon>
        <taxon>Pseudomonadati</taxon>
        <taxon>Pseudomonadota</taxon>
        <taxon>Alphaproteobacteria</taxon>
        <taxon>Hyphomicrobiales</taxon>
        <taxon>Methylocystaceae</taxon>
        <taxon>Methylocystis</taxon>
    </lineage>
</organism>
<dbReference type="AlphaFoldDB" id="A0A1W6MXW1"/>
<dbReference type="GO" id="GO:0031411">
    <property type="term" value="C:gas vesicle"/>
    <property type="evidence" value="ECO:0007669"/>
    <property type="project" value="UniProtKB-SubCell"/>
</dbReference>
<dbReference type="KEGG" id="mbry:B1812_16630"/>
<dbReference type="PANTHER" id="PTHR36852:SF1">
    <property type="entry name" value="PROTEIN GVPL 2"/>
    <property type="match status" value="1"/>
</dbReference>
<dbReference type="GO" id="GO:0031412">
    <property type="term" value="P:gas vesicle organization"/>
    <property type="evidence" value="ECO:0007669"/>
    <property type="project" value="InterPro"/>
</dbReference>
<dbReference type="PANTHER" id="PTHR36852">
    <property type="entry name" value="PROTEIN GVPL 2"/>
    <property type="match status" value="1"/>
</dbReference>
<name>A0A1W6MXW1_9HYPH</name>
<dbReference type="STRING" id="655015.B1812_16630"/>
<evidence type="ECO:0000313" key="4">
    <source>
        <dbReference type="EMBL" id="ARN82438.1"/>
    </source>
</evidence>
<dbReference type="Pfam" id="PF06386">
    <property type="entry name" value="GvpL_GvpF"/>
    <property type="match status" value="1"/>
</dbReference>
<dbReference type="RefSeq" id="WP_085772567.1">
    <property type="nucleotide sequence ID" value="NZ_AP027149.1"/>
</dbReference>
<evidence type="ECO:0000256" key="2">
    <source>
        <dbReference type="ARBA" id="ARBA00035108"/>
    </source>
</evidence>
<evidence type="ECO:0000256" key="3">
    <source>
        <dbReference type="ARBA" id="ARBA00035643"/>
    </source>
</evidence>
<keyword evidence="5" id="KW-1185">Reference proteome</keyword>
<dbReference type="Proteomes" id="UP000193978">
    <property type="component" value="Chromosome"/>
</dbReference>
<gene>
    <name evidence="4" type="ORF">B1812_16630</name>
</gene>
<evidence type="ECO:0000313" key="5">
    <source>
        <dbReference type="Proteomes" id="UP000193978"/>
    </source>
</evidence>
<comment type="similarity">
    <text evidence="3">Belongs to the gas vesicle GvpF/GvpL family.</text>
</comment>
<dbReference type="InterPro" id="IPR009430">
    <property type="entry name" value="GvpL/GvpF"/>
</dbReference>